<dbReference type="PANTHER" id="PTHR13315:SF0">
    <property type="entry name" value="METALLOPHOSPHOESTERASE 1"/>
    <property type="match status" value="1"/>
</dbReference>
<dbReference type="Gene3D" id="3.60.21.10">
    <property type="match status" value="1"/>
</dbReference>
<feature type="transmembrane region" description="Helical" evidence="10">
    <location>
        <begin position="12"/>
        <end position="30"/>
    </location>
</feature>
<evidence type="ECO:0000256" key="6">
    <source>
        <dbReference type="ARBA" id="ARBA00022801"/>
    </source>
</evidence>
<keyword evidence="7 10" id="KW-1133">Transmembrane helix</keyword>
<dbReference type="SUPFAM" id="SSF56300">
    <property type="entry name" value="Metallo-dependent phosphatases"/>
    <property type="match status" value="1"/>
</dbReference>
<reference evidence="13" key="1">
    <citation type="submission" date="2025-08" db="UniProtKB">
        <authorList>
            <consortium name="RefSeq"/>
        </authorList>
    </citation>
    <scope>IDENTIFICATION</scope>
    <source>
        <tissue evidence="13">Whole Larva</tissue>
    </source>
</reference>
<feature type="transmembrane region" description="Helical" evidence="10">
    <location>
        <begin position="345"/>
        <end position="363"/>
    </location>
</feature>
<keyword evidence="4 10" id="KW-0812">Transmembrane</keyword>
<dbReference type="PANTHER" id="PTHR13315">
    <property type="entry name" value="METALLO PHOSPHOESTERASE RELATED"/>
    <property type="match status" value="1"/>
</dbReference>
<feature type="domain" description="Calcineurin-like phosphoesterase" evidence="11">
    <location>
        <begin position="57"/>
        <end position="294"/>
    </location>
</feature>
<keyword evidence="5" id="KW-0479">Metal-binding</keyword>
<accession>A0ABM1MXB3</accession>
<dbReference type="Proteomes" id="UP000695000">
    <property type="component" value="Unplaced"/>
</dbReference>
<evidence type="ECO:0000256" key="1">
    <source>
        <dbReference type="ARBA" id="ARBA00001936"/>
    </source>
</evidence>
<gene>
    <name evidence="13" type="primary">LOC108564625</name>
</gene>
<comment type="subcellular location">
    <subcellularLocation>
        <location evidence="2">Membrane</location>
        <topology evidence="2">Multi-pass membrane protein</topology>
    </subcellularLocation>
</comment>
<keyword evidence="12" id="KW-1185">Reference proteome</keyword>
<dbReference type="InterPro" id="IPR029052">
    <property type="entry name" value="Metallo-depent_PP-like"/>
</dbReference>
<evidence type="ECO:0000256" key="7">
    <source>
        <dbReference type="ARBA" id="ARBA00022989"/>
    </source>
</evidence>
<evidence type="ECO:0000256" key="3">
    <source>
        <dbReference type="ARBA" id="ARBA00008895"/>
    </source>
</evidence>
<comment type="similarity">
    <text evidence="3">Belongs to the metallophosphoesterase superfamily. MPPE1 family.</text>
</comment>
<evidence type="ECO:0000256" key="2">
    <source>
        <dbReference type="ARBA" id="ARBA00004141"/>
    </source>
</evidence>
<organism evidence="12 13">
    <name type="scientific">Nicrophorus vespilloides</name>
    <name type="common">Boreal carrion beetle</name>
    <dbReference type="NCBI Taxonomy" id="110193"/>
    <lineage>
        <taxon>Eukaryota</taxon>
        <taxon>Metazoa</taxon>
        <taxon>Ecdysozoa</taxon>
        <taxon>Arthropoda</taxon>
        <taxon>Hexapoda</taxon>
        <taxon>Insecta</taxon>
        <taxon>Pterygota</taxon>
        <taxon>Neoptera</taxon>
        <taxon>Endopterygota</taxon>
        <taxon>Coleoptera</taxon>
        <taxon>Polyphaga</taxon>
        <taxon>Staphyliniformia</taxon>
        <taxon>Silphidae</taxon>
        <taxon>Nicrophorinae</taxon>
        <taxon>Nicrophorus</taxon>
    </lineage>
</organism>
<dbReference type="InterPro" id="IPR004843">
    <property type="entry name" value="Calcineurin-like_PHP"/>
</dbReference>
<keyword evidence="8 10" id="KW-0472">Membrane</keyword>
<evidence type="ECO:0000313" key="12">
    <source>
        <dbReference type="Proteomes" id="UP000695000"/>
    </source>
</evidence>
<evidence type="ECO:0000256" key="5">
    <source>
        <dbReference type="ARBA" id="ARBA00022723"/>
    </source>
</evidence>
<evidence type="ECO:0000256" key="8">
    <source>
        <dbReference type="ARBA" id="ARBA00023136"/>
    </source>
</evidence>
<evidence type="ECO:0000256" key="10">
    <source>
        <dbReference type="SAM" id="Phobius"/>
    </source>
</evidence>
<dbReference type="Pfam" id="PF00149">
    <property type="entry name" value="Metallophos"/>
    <property type="match status" value="1"/>
</dbReference>
<sequence>MRFSLKFMVKTFAAISCLLIFFEFIVYYVVQGKCEYPRLDKTKEDPSVVYSNEEPVKVMVLADTHLLGSRNGHWFDKLRREWQMHRSFQTAMHLHKPDIVFILGDLTDEGSFCNPKEFEYYVKRFYSLFAVPGSTSLYVTVGNHDIGFHYRINPYLNFRFEDGFNTPPVKIVTMRGNHFVLINSMAMEGDGCFLCKPAEKELTHIERILKCSKDIHYGNCRNITRLEKYSKPILMQHFPLYRQSDMECNEPDSAPLPIKAEKFQERRECLSQEATNQVLEQIRPRLAMSGHTHHGCVKPLPNGEGMEVTVPSFSWRNKENPSYSLLTLTPNNYAIFRCAMPRESSVISGYMMGVSLIIIWCIYNSEHETVNRDVDEDFIAYSKSNLKKYF</sequence>
<evidence type="ECO:0000259" key="11">
    <source>
        <dbReference type="Pfam" id="PF00149"/>
    </source>
</evidence>
<proteinExistence type="inferred from homology"/>
<comment type="cofactor">
    <cofactor evidence="1">
        <name>Mn(2+)</name>
        <dbReference type="ChEBI" id="CHEBI:29035"/>
    </cofactor>
</comment>
<protein>
    <submittedName>
        <fullName evidence="13">Metallophosphoesterase 1</fullName>
    </submittedName>
</protein>
<evidence type="ECO:0000256" key="4">
    <source>
        <dbReference type="ARBA" id="ARBA00022692"/>
    </source>
</evidence>
<dbReference type="GeneID" id="108564625"/>
<keyword evidence="6" id="KW-0378">Hydrolase</keyword>
<keyword evidence="9" id="KW-0464">Manganese</keyword>
<dbReference type="RefSeq" id="XP_017779213.1">
    <property type="nucleotide sequence ID" value="XM_017923724.1"/>
</dbReference>
<name>A0ABM1MXB3_NICVS</name>
<evidence type="ECO:0000256" key="9">
    <source>
        <dbReference type="ARBA" id="ARBA00023211"/>
    </source>
</evidence>
<evidence type="ECO:0000313" key="13">
    <source>
        <dbReference type="RefSeq" id="XP_017779213.1"/>
    </source>
</evidence>
<dbReference type="InterPro" id="IPR033308">
    <property type="entry name" value="PGAP5/Cdc1/Ted1"/>
</dbReference>